<evidence type="ECO:0000256" key="2">
    <source>
        <dbReference type="ARBA" id="ARBA00022614"/>
    </source>
</evidence>
<dbReference type="Gene3D" id="1.10.10.10">
    <property type="entry name" value="Winged helix-like DNA-binding domain superfamily/Winged helix DNA-binding domain"/>
    <property type="match status" value="1"/>
</dbReference>
<dbReference type="Pfam" id="PF23559">
    <property type="entry name" value="WHD_DRP"/>
    <property type="match status" value="1"/>
</dbReference>
<dbReference type="InterPro" id="IPR027417">
    <property type="entry name" value="P-loop_NTPase"/>
</dbReference>
<keyword evidence="7" id="KW-0812">Transmembrane</keyword>
<proteinExistence type="inferred from homology"/>
<evidence type="ECO:0000259" key="12">
    <source>
        <dbReference type="Pfam" id="PF25019"/>
    </source>
</evidence>
<dbReference type="Pfam" id="PF25019">
    <property type="entry name" value="LRR_R13L1-DRL21"/>
    <property type="match status" value="1"/>
</dbReference>
<keyword evidence="3" id="KW-0677">Repeat</keyword>
<feature type="domain" description="Disease resistance R13L4/SHOC-2-like LRR" evidence="11">
    <location>
        <begin position="891"/>
        <end position="1034"/>
    </location>
</feature>
<dbReference type="InterPro" id="IPR056789">
    <property type="entry name" value="LRR_R13L1-DRL21"/>
</dbReference>
<dbReference type="Pfam" id="PF00931">
    <property type="entry name" value="NB-ARC"/>
    <property type="match status" value="1"/>
</dbReference>
<dbReference type="Gene3D" id="3.80.10.10">
    <property type="entry name" value="Ribonuclease Inhibitor"/>
    <property type="match status" value="4"/>
</dbReference>
<dbReference type="Proteomes" id="UP000824120">
    <property type="component" value="Chromosome 2"/>
</dbReference>
<dbReference type="InterPro" id="IPR038005">
    <property type="entry name" value="RX-like_CC"/>
</dbReference>
<feature type="domain" description="R13L1/DRL21-like LRR repeat region" evidence="12">
    <location>
        <begin position="625"/>
        <end position="750"/>
    </location>
</feature>
<feature type="domain" description="Disease resistance N-terminal" evidence="9">
    <location>
        <begin position="10"/>
        <end position="98"/>
    </location>
</feature>
<feature type="domain" description="Disease resistance protein winged helix" evidence="10">
    <location>
        <begin position="371"/>
        <end position="442"/>
    </location>
</feature>
<dbReference type="PRINTS" id="PR00364">
    <property type="entry name" value="DISEASERSIST"/>
</dbReference>
<dbReference type="InterPro" id="IPR041118">
    <property type="entry name" value="Rx_N"/>
</dbReference>
<comment type="similarity">
    <text evidence="1">Belongs to the disease resistance NB-LRR family.</text>
</comment>
<protein>
    <submittedName>
        <fullName evidence="13">Uncharacterized protein</fullName>
    </submittedName>
</protein>
<accession>A0A9J6ASN5</accession>
<dbReference type="InterPro" id="IPR055414">
    <property type="entry name" value="LRR_R13L4/SHOC2-like"/>
</dbReference>
<keyword evidence="7" id="KW-0472">Membrane</keyword>
<dbReference type="SUPFAM" id="SSF52540">
    <property type="entry name" value="P-loop containing nucleoside triphosphate hydrolases"/>
    <property type="match status" value="1"/>
</dbReference>
<evidence type="ECO:0000256" key="7">
    <source>
        <dbReference type="SAM" id="Phobius"/>
    </source>
</evidence>
<reference evidence="13 14" key="1">
    <citation type="submission" date="2020-09" db="EMBL/GenBank/DDBJ databases">
        <title>De no assembly of potato wild relative species, Solanum commersonii.</title>
        <authorList>
            <person name="Cho K."/>
        </authorList>
    </citation>
    <scope>NUCLEOTIDE SEQUENCE [LARGE SCALE GENOMIC DNA]</scope>
    <source>
        <strain evidence="13">LZ3.2</strain>
        <tissue evidence="13">Leaf</tissue>
    </source>
</reference>
<evidence type="ECO:0000256" key="6">
    <source>
        <dbReference type="ARBA" id="ARBA00022840"/>
    </source>
</evidence>
<evidence type="ECO:0000256" key="4">
    <source>
        <dbReference type="ARBA" id="ARBA00022741"/>
    </source>
</evidence>
<dbReference type="InterPro" id="IPR036388">
    <property type="entry name" value="WH-like_DNA-bd_sf"/>
</dbReference>
<evidence type="ECO:0000256" key="5">
    <source>
        <dbReference type="ARBA" id="ARBA00022821"/>
    </source>
</evidence>
<organism evidence="13 14">
    <name type="scientific">Solanum commersonii</name>
    <name type="common">Commerson's wild potato</name>
    <name type="synonym">Commerson's nightshade</name>
    <dbReference type="NCBI Taxonomy" id="4109"/>
    <lineage>
        <taxon>Eukaryota</taxon>
        <taxon>Viridiplantae</taxon>
        <taxon>Streptophyta</taxon>
        <taxon>Embryophyta</taxon>
        <taxon>Tracheophyta</taxon>
        <taxon>Spermatophyta</taxon>
        <taxon>Magnoliopsida</taxon>
        <taxon>eudicotyledons</taxon>
        <taxon>Gunneridae</taxon>
        <taxon>Pentapetalae</taxon>
        <taxon>asterids</taxon>
        <taxon>lamiids</taxon>
        <taxon>Solanales</taxon>
        <taxon>Solanaceae</taxon>
        <taxon>Solanoideae</taxon>
        <taxon>Solaneae</taxon>
        <taxon>Solanum</taxon>
    </lineage>
</organism>
<dbReference type="OrthoDB" id="1223897at2759"/>
<dbReference type="GO" id="GO:0043531">
    <property type="term" value="F:ADP binding"/>
    <property type="evidence" value="ECO:0007669"/>
    <property type="project" value="InterPro"/>
</dbReference>
<evidence type="ECO:0000313" key="13">
    <source>
        <dbReference type="EMBL" id="KAG5627584.1"/>
    </source>
</evidence>
<comment type="caution">
    <text evidence="13">The sequence shown here is derived from an EMBL/GenBank/DDBJ whole genome shotgun (WGS) entry which is preliminary data.</text>
</comment>
<dbReference type="GO" id="GO:0051707">
    <property type="term" value="P:response to other organism"/>
    <property type="evidence" value="ECO:0007669"/>
    <property type="project" value="UniProtKB-ARBA"/>
</dbReference>
<keyword evidence="4" id="KW-0547">Nucleotide-binding</keyword>
<dbReference type="AlphaFoldDB" id="A0A9J6ASN5"/>
<dbReference type="InterPro" id="IPR002182">
    <property type="entry name" value="NB-ARC"/>
</dbReference>
<dbReference type="FunFam" id="1.10.10.10:FF:000322">
    <property type="entry name" value="Probable disease resistance protein At1g63360"/>
    <property type="match status" value="1"/>
</dbReference>
<sequence>MAEAVLSALMEVLFQKTASQIFQKNGLLGSTKKEMLNLQSTLSTIQAVLQDAEDRQMKEKALKNWLVKLKDIVYEADDLLDEYMTQLLRHKYEVETETSCGKLDLVANERAKFHFRDVVYEKGFSCERPQSDSYVIESKILGRNKDKKNIIKLLIGSDVLVVSIIGIGGIGKTTVAKLVYNDAVVENSFDTRIWVCVSEGFNVKRLLKAIIESGTGSSCNLVEMDVIQRRVQELIMGKKFLLVLDDVWDDDHEKYERLKNLVHNGLDGSKLLVTTRNEKELAYKNRQKELLALEEVGKEIAKKCRGVPLAAKALGSLMCLKNQKSEWSFIRDCAMWDLMGHEDGAGILSALRLSYEYLPTHLKQCFAYCSIFPKGYWINKNTLICLWMAEGFVPSSESIPPEEVGNGYFNELLWHSFFQNVRRDFDGNIVECDMHDLVHDLAKSVGSVDCLTTEFGKEVIIPVATRHLSMFGNEVVPKNPGMLKSAQNLRSFLLLDGQRNITKLSKSFFLSFRSIRALDCSGTRIKKLSNSIGTLLHLRYLNLSHTLLRTLPKSICCLLNLEALILKHCNHLIELPAEIRKLVNLRHLDIYGCTSLTMLPGGIGQMRSLQTLPVYIVSDAAASDISELQRLDLHGELMIKNLENLSNEICAKNANLKGKRHIRFLKLIWAQVEEMETRENVERVVEGLQPNSDLRKLHLEGYIGANFPSWLMTTYLVNIVELSLLKCHRCVELPQLEKLPFLEVLTVDGMDSAMYFCGSSGGKDSATHFASLKQLTLRNMPCLLGWSVNEDHGILPRLKKFTCEACPSLNNLPYLPSLNSLELSDCSSELLAETAANVTSLTHLMISGFLELIHLPEGLLKNNISLLSVEIRDCPEIRSLSSELKVLPCIESLSISNCKNLSSVFDSCRLGTLKSLSIHGCHNISLEKGLQNLQFLQYASLSDCGNLTTLPMPMLHLTSLQTLHIWSCSEMYMLPEWLGDLSSLRELELWYCGKLSSLPESVKNLTKLQILSIWGCPNLGSRCRKDVGEDWHKIKHVPFIKINGPYIQAMTVYYASTVNIVWEYPIPSGFWCYLYLIPHNALATLSFLIIPIAVTSITILLSIPFMSYSLSVFGNNNKMPSVIPQVMYETLTLPLWCREAAFGTYGYP</sequence>
<dbReference type="PANTHER" id="PTHR36766:SF48">
    <property type="entry name" value="DISEASE RESISTANCE PROTEIN RGA3"/>
    <property type="match status" value="1"/>
</dbReference>
<dbReference type="GO" id="GO:0005524">
    <property type="term" value="F:ATP binding"/>
    <property type="evidence" value="ECO:0007669"/>
    <property type="project" value="UniProtKB-KW"/>
</dbReference>
<evidence type="ECO:0000256" key="3">
    <source>
        <dbReference type="ARBA" id="ARBA00022737"/>
    </source>
</evidence>
<dbReference type="PANTHER" id="PTHR36766">
    <property type="entry name" value="PLANT BROAD-SPECTRUM MILDEW RESISTANCE PROTEIN RPW8"/>
    <property type="match status" value="1"/>
</dbReference>
<evidence type="ECO:0000256" key="1">
    <source>
        <dbReference type="ARBA" id="ARBA00008894"/>
    </source>
</evidence>
<evidence type="ECO:0000259" key="8">
    <source>
        <dbReference type="Pfam" id="PF00931"/>
    </source>
</evidence>
<dbReference type="Pfam" id="PF18052">
    <property type="entry name" value="Rx_N"/>
    <property type="match status" value="1"/>
</dbReference>
<evidence type="ECO:0000259" key="10">
    <source>
        <dbReference type="Pfam" id="PF23559"/>
    </source>
</evidence>
<gene>
    <name evidence="13" type="ORF">H5410_012802</name>
</gene>
<dbReference type="Gene3D" id="3.40.50.300">
    <property type="entry name" value="P-loop containing nucleotide triphosphate hydrolases"/>
    <property type="match status" value="1"/>
</dbReference>
<evidence type="ECO:0000259" key="9">
    <source>
        <dbReference type="Pfam" id="PF18052"/>
    </source>
</evidence>
<evidence type="ECO:0000259" key="11">
    <source>
        <dbReference type="Pfam" id="PF23598"/>
    </source>
</evidence>
<dbReference type="Gene3D" id="1.20.5.4130">
    <property type="match status" value="1"/>
</dbReference>
<dbReference type="SUPFAM" id="SSF52058">
    <property type="entry name" value="L domain-like"/>
    <property type="match status" value="1"/>
</dbReference>
<dbReference type="EMBL" id="JACXVP010000002">
    <property type="protein sequence ID" value="KAG5627584.1"/>
    <property type="molecule type" value="Genomic_DNA"/>
</dbReference>
<dbReference type="Pfam" id="PF23598">
    <property type="entry name" value="LRR_14"/>
    <property type="match status" value="1"/>
</dbReference>
<keyword evidence="5" id="KW-0611">Plant defense</keyword>
<feature type="domain" description="NB-ARC" evidence="8">
    <location>
        <begin position="145"/>
        <end position="279"/>
    </location>
</feature>
<keyword evidence="14" id="KW-1185">Reference proteome</keyword>
<keyword evidence="6" id="KW-0067">ATP-binding</keyword>
<dbReference type="GO" id="GO:0006952">
    <property type="term" value="P:defense response"/>
    <property type="evidence" value="ECO:0007669"/>
    <property type="project" value="UniProtKB-KW"/>
</dbReference>
<dbReference type="CDD" id="cd14798">
    <property type="entry name" value="RX-CC_like"/>
    <property type="match status" value="1"/>
</dbReference>
<keyword evidence="2" id="KW-0433">Leucine-rich repeat</keyword>
<dbReference type="SUPFAM" id="SSF52047">
    <property type="entry name" value="RNI-like"/>
    <property type="match status" value="1"/>
</dbReference>
<dbReference type="InterPro" id="IPR058922">
    <property type="entry name" value="WHD_DRP"/>
</dbReference>
<name>A0A9J6ASN5_SOLCO</name>
<evidence type="ECO:0000313" key="14">
    <source>
        <dbReference type="Proteomes" id="UP000824120"/>
    </source>
</evidence>
<keyword evidence="7" id="KW-1133">Transmembrane helix</keyword>
<feature type="transmembrane region" description="Helical" evidence="7">
    <location>
        <begin position="1082"/>
        <end position="1103"/>
    </location>
</feature>
<dbReference type="InterPro" id="IPR032675">
    <property type="entry name" value="LRR_dom_sf"/>
</dbReference>